<feature type="domain" description="EthD" evidence="10">
    <location>
        <begin position="16"/>
        <end position="113"/>
    </location>
</feature>
<dbReference type="PANTHER" id="PTHR35042">
    <property type="entry name" value="ANTHRONE OXYGENASE ENCC"/>
    <property type="match status" value="1"/>
</dbReference>
<feature type="non-terminal residue" evidence="11">
    <location>
        <position position="315"/>
    </location>
</feature>
<dbReference type="GeneID" id="54403136"/>
<keyword evidence="6" id="KW-0503">Monooxygenase</keyword>
<evidence type="ECO:0000313" key="12">
    <source>
        <dbReference type="Proteomes" id="UP000799771"/>
    </source>
</evidence>
<evidence type="ECO:0000256" key="8">
    <source>
        <dbReference type="ARBA" id="ARBA00034313"/>
    </source>
</evidence>
<evidence type="ECO:0000256" key="7">
    <source>
        <dbReference type="ARBA" id="ARBA00023136"/>
    </source>
</evidence>
<evidence type="ECO:0000256" key="6">
    <source>
        <dbReference type="ARBA" id="ARBA00023033"/>
    </source>
</evidence>
<evidence type="ECO:0000256" key="2">
    <source>
        <dbReference type="ARBA" id="ARBA00005986"/>
    </source>
</evidence>
<dbReference type="AlphaFoldDB" id="A0A6A6ASY2"/>
<feature type="non-terminal residue" evidence="11">
    <location>
        <position position="1"/>
    </location>
</feature>
<dbReference type="RefSeq" id="XP_033528038.1">
    <property type="nucleotide sequence ID" value="XM_033662704.1"/>
</dbReference>
<dbReference type="GO" id="GO:0016020">
    <property type="term" value="C:membrane"/>
    <property type="evidence" value="ECO:0007669"/>
    <property type="project" value="UniProtKB-SubCell"/>
</dbReference>
<accession>A0A6A6ASY2</accession>
<dbReference type="GO" id="GO:0004497">
    <property type="term" value="F:monooxygenase activity"/>
    <property type="evidence" value="ECO:0007669"/>
    <property type="project" value="UniProtKB-KW"/>
</dbReference>
<keyword evidence="12" id="KW-1185">Reference proteome</keyword>
<dbReference type="InterPro" id="IPR011008">
    <property type="entry name" value="Dimeric_a/b-barrel"/>
</dbReference>
<dbReference type="Pfam" id="PF08592">
    <property type="entry name" value="Anthrone_oxy"/>
    <property type="match status" value="1"/>
</dbReference>
<evidence type="ECO:0000256" key="9">
    <source>
        <dbReference type="SAM" id="Phobius"/>
    </source>
</evidence>
<dbReference type="Pfam" id="PF07110">
    <property type="entry name" value="EthD"/>
    <property type="match status" value="1"/>
</dbReference>
<protein>
    <recommendedName>
        <fullName evidence="10">EthD domain-containing protein</fullName>
    </recommendedName>
</protein>
<evidence type="ECO:0000256" key="5">
    <source>
        <dbReference type="ARBA" id="ARBA00023002"/>
    </source>
</evidence>
<keyword evidence="3 9" id="KW-0812">Transmembrane</keyword>
<keyword evidence="7 9" id="KW-0472">Membrane</keyword>
<keyword evidence="5" id="KW-0560">Oxidoreductase</keyword>
<organism evidence="11 12">
    <name type="scientific">Dothidotthia symphoricarpi CBS 119687</name>
    <dbReference type="NCBI Taxonomy" id="1392245"/>
    <lineage>
        <taxon>Eukaryota</taxon>
        <taxon>Fungi</taxon>
        <taxon>Dikarya</taxon>
        <taxon>Ascomycota</taxon>
        <taxon>Pezizomycotina</taxon>
        <taxon>Dothideomycetes</taxon>
        <taxon>Pleosporomycetidae</taxon>
        <taxon>Pleosporales</taxon>
        <taxon>Dothidotthiaceae</taxon>
        <taxon>Dothidotthia</taxon>
    </lineage>
</organism>
<dbReference type="SUPFAM" id="SSF54909">
    <property type="entry name" value="Dimeric alpha+beta barrel"/>
    <property type="match status" value="1"/>
</dbReference>
<name>A0A6A6ASY2_9PLEO</name>
<comment type="similarity">
    <text evidence="8">Belongs to the anthrone oxygenase family.</text>
</comment>
<sequence>TSDDQFLCLTICGYRRPGMSQEEYRHHMTHVSGPMTKGLMVKYGVKSWSLIHNTSQTRAIMTQLFDEHMVNLADFDCFSQVVFRSVDDYKRMREDPWYKEKVAGDHKNFADTHKSMMTIGWITDFVKDGELISSSKERTDAERKSHASQNAGLDTRSITRAKATALITGAFLSGCMMSLSLMAVPVMLDTTTEAPQLFLQWTRMYHYGHQVLPTLAICTFLLYSYVSFNRYNVGNPKSWFVYALAGAVTLSLIPFTWIFMVPTNDELFRLEALTRTGARTGNGTLTVMQAKGLVIKWSWLHFTRSCLPLVGALIG</sequence>
<comment type="subcellular location">
    <subcellularLocation>
        <location evidence="1">Membrane</location>
        <topology evidence="1">Multi-pass membrane protein</topology>
    </subcellularLocation>
</comment>
<dbReference type="Proteomes" id="UP000799771">
    <property type="component" value="Unassembled WGS sequence"/>
</dbReference>
<dbReference type="InterPro" id="IPR013901">
    <property type="entry name" value="Anthrone_oxy"/>
</dbReference>
<evidence type="ECO:0000259" key="10">
    <source>
        <dbReference type="Pfam" id="PF07110"/>
    </source>
</evidence>
<evidence type="ECO:0000256" key="1">
    <source>
        <dbReference type="ARBA" id="ARBA00004141"/>
    </source>
</evidence>
<reference evidence="11" key="1">
    <citation type="journal article" date="2020" name="Stud. Mycol.">
        <title>101 Dothideomycetes genomes: a test case for predicting lifestyles and emergence of pathogens.</title>
        <authorList>
            <person name="Haridas S."/>
            <person name="Albert R."/>
            <person name="Binder M."/>
            <person name="Bloem J."/>
            <person name="Labutti K."/>
            <person name="Salamov A."/>
            <person name="Andreopoulos B."/>
            <person name="Baker S."/>
            <person name="Barry K."/>
            <person name="Bills G."/>
            <person name="Bluhm B."/>
            <person name="Cannon C."/>
            <person name="Castanera R."/>
            <person name="Culley D."/>
            <person name="Daum C."/>
            <person name="Ezra D."/>
            <person name="Gonzalez J."/>
            <person name="Henrissat B."/>
            <person name="Kuo A."/>
            <person name="Liang C."/>
            <person name="Lipzen A."/>
            <person name="Lutzoni F."/>
            <person name="Magnuson J."/>
            <person name="Mondo S."/>
            <person name="Nolan M."/>
            <person name="Ohm R."/>
            <person name="Pangilinan J."/>
            <person name="Park H.-J."/>
            <person name="Ramirez L."/>
            <person name="Alfaro M."/>
            <person name="Sun H."/>
            <person name="Tritt A."/>
            <person name="Yoshinaga Y."/>
            <person name="Zwiers L.-H."/>
            <person name="Turgeon B."/>
            <person name="Goodwin S."/>
            <person name="Spatafora J."/>
            <person name="Crous P."/>
            <person name="Grigoriev I."/>
        </authorList>
    </citation>
    <scope>NUCLEOTIDE SEQUENCE</scope>
    <source>
        <strain evidence="11">CBS 119687</strain>
    </source>
</reference>
<evidence type="ECO:0000313" key="11">
    <source>
        <dbReference type="EMBL" id="KAF2133651.1"/>
    </source>
</evidence>
<dbReference type="PANTHER" id="PTHR35042:SF3">
    <property type="entry name" value="ANTHRONE OXYGENASE-RELATED"/>
    <property type="match status" value="1"/>
</dbReference>
<comment type="similarity">
    <text evidence="2">Belongs to the tpcK family.</text>
</comment>
<dbReference type="OrthoDB" id="3454835at2759"/>
<proteinExistence type="inferred from homology"/>
<feature type="transmembrane region" description="Helical" evidence="9">
    <location>
        <begin position="240"/>
        <end position="260"/>
    </location>
</feature>
<evidence type="ECO:0000256" key="3">
    <source>
        <dbReference type="ARBA" id="ARBA00022692"/>
    </source>
</evidence>
<evidence type="ECO:0000256" key="4">
    <source>
        <dbReference type="ARBA" id="ARBA00022989"/>
    </source>
</evidence>
<gene>
    <name evidence="11" type="ORF">P153DRAFT_250358</name>
</gene>
<dbReference type="InterPro" id="IPR009799">
    <property type="entry name" value="EthD_dom"/>
</dbReference>
<feature type="transmembrane region" description="Helical" evidence="9">
    <location>
        <begin position="207"/>
        <end position="228"/>
    </location>
</feature>
<dbReference type="Gene3D" id="3.30.70.100">
    <property type="match status" value="1"/>
</dbReference>
<dbReference type="EMBL" id="ML977499">
    <property type="protein sequence ID" value="KAF2133651.1"/>
    <property type="molecule type" value="Genomic_DNA"/>
</dbReference>
<feature type="transmembrane region" description="Helical" evidence="9">
    <location>
        <begin position="165"/>
        <end position="187"/>
    </location>
</feature>
<keyword evidence="4 9" id="KW-1133">Transmembrane helix</keyword>